<name>A0ABV0BF53_9HYPH</name>
<sequence>MLLVKNFEVGMSVSPRIALVHALKASMEPIHSAFAIEWPQAELVNIWDDSLAHDRSQYDDMPDILIERIANLGRYAVSTGADAVLYTCSAFGKGIEYAAGLLSVPVMKPNEAMFEEALKHGHNIGMIASFKPSVKSMTDEFENACSYLGKHASLKTELITEAMDALRNGDVTTHNHLVADAAYKLGHCDAVMLAQFSMARAAASVRSVVKVPVLTAPTTSVVKLKQLFAGA</sequence>
<evidence type="ECO:0000313" key="2">
    <source>
        <dbReference type="EMBL" id="MEN3929564.1"/>
    </source>
</evidence>
<dbReference type="InterPro" id="IPR015942">
    <property type="entry name" value="Asp/Glu/hydantoin_racemase"/>
</dbReference>
<organism evidence="2 3">
    <name type="scientific">Hohaiivirga grylli</name>
    <dbReference type="NCBI Taxonomy" id="3133970"/>
    <lineage>
        <taxon>Bacteria</taxon>
        <taxon>Pseudomonadati</taxon>
        <taxon>Pseudomonadota</taxon>
        <taxon>Alphaproteobacteria</taxon>
        <taxon>Hyphomicrobiales</taxon>
        <taxon>Methylobacteriaceae</taxon>
        <taxon>Hohaiivirga</taxon>
    </lineage>
</organism>
<evidence type="ECO:0000256" key="1">
    <source>
        <dbReference type="ARBA" id="ARBA00038414"/>
    </source>
</evidence>
<comment type="similarity">
    <text evidence="1">Belongs to the HyuE racemase family.</text>
</comment>
<dbReference type="EMBL" id="JBBYXI010000001">
    <property type="protein sequence ID" value="MEN3929564.1"/>
    <property type="molecule type" value="Genomic_DNA"/>
</dbReference>
<gene>
    <name evidence="2" type="ORF">WJT86_00645</name>
</gene>
<proteinExistence type="inferred from homology"/>
<evidence type="ECO:0000313" key="3">
    <source>
        <dbReference type="Proteomes" id="UP001418637"/>
    </source>
</evidence>
<accession>A0ABV0BF53</accession>
<dbReference type="Pfam" id="PF01177">
    <property type="entry name" value="Asp_Glu_race"/>
    <property type="match status" value="1"/>
</dbReference>
<dbReference type="RefSeq" id="WP_346335562.1">
    <property type="nucleotide sequence ID" value="NZ_JBBYXI010000001.1"/>
</dbReference>
<dbReference type="Gene3D" id="3.40.50.12500">
    <property type="match status" value="1"/>
</dbReference>
<dbReference type="InterPro" id="IPR053714">
    <property type="entry name" value="Iso_Racemase_Enz_sf"/>
</dbReference>
<dbReference type="Proteomes" id="UP001418637">
    <property type="component" value="Unassembled WGS sequence"/>
</dbReference>
<protein>
    <submittedName>
        <fullName evidence="2">Aspartate/glutamate racemase family protein</fullName>
    </submittedName>
</protein>
<comment type="caution">
    <text evidence="2">The sequence shown here is derived from an EMBL/GenBank/DDBJ whole genome shotgun (WGS) entry which is preliminary data.</text>
</comment>
<reference evidence="2 3" key="1">
    <citation type="submission" date="2024-04" db="EMBL/GenBank/DDBJ databases">
        <title>A novel species isolated from cricket.</title>
        <authorList>
            <person name="Wang H.-C."/>
        </authorList>
    </citation>
    <scope>NUCLEOTIDE SEQUENCE [LARGE SCALE GENOMIC DNA]</scope>
    <source>
        <strain evidence="2 3">WL0021</strain>
    </source>
</reference>
<keyword evidence="3" id="KW-1185">Reference proteome</keyword>